<dbReference type="EMBL" id="CP025096">
    <property type="protein sequence ID" value="AUD00604.1"/>
    <property type="molecule type" value="Genomic_DNA"/>
</dbReference>
<evidence type="ECO:0000256" key="1">
    <source>
        <dbReference type="SAM" id="Coils"/>
    </source>
</evidence>
<evidence type="ECO:0000256" key="2">
    <source>
        <dbReference type="SAM" id="SignalP"/>
    </source>
</evidence>
<protein>
    <submittedName>
        <fullName evidence="3">Uncharacterized protein</fullName>
    </submittedName>
</protein>
<reference evidence="3 4" key="1">
    <citation type="submission" date="2017-11" db="EMBL/GenBank/DDBJ databases">
        <title>Taxonomic description and genome sequences of Spirosoma HA7 sp. nov., isolated from pollen microhabitat of Corylus avellana.</title>
        <authorList>
            <person name="Ambika Manirajan B."/>
            <person name="Suarez C."/>
            <person name="Ratering S."/>
            <person name="Geissler-Plaum R."/>
            <person name="Cardinale M."/>
            <person name="Sylvia S."/>
        </authorList>
    </citation>
    <scope>NUCLEOTIDE SEQUENCE [LARGE SCALE GENOMIC DNA]</scope>
    <source>
        <strain evidence="3 4">HA7</strain>
    </source>
</reference>
<feature type="signal peptide" evidence="2">
    <location>
        <begin position="1"/>
        <end position="19"/>
    </location>
</feature>
<dbReference type="AlphaFoldDB" id="A0A2K8YSP6"/>
<keyword evidence="4" id="KW-1185">Reference proteome</keyword>
<organism evidence="3 4">
    <name type="scientific">Spirosoma pollinicola</name>
    <dbReference type="NCBI Taxonomy" id="2057025"/>
    <lineage>
        <taxon>Bacteria</taxon>
        <taxon>Pseudomonadati</taxon>
        <taxon>Bacteroidota</taxon>
        <taxon>Cytophagia</taxon>
        <taxon>Cytophagales</taxon>
        <taxon>Cytophagaceae</taxon>
        <taxon>Spirosoma</taxon>
    </lineage>
</organism>
<dbReference type="Proteomes" id="UP000232883">
    <property type="component" value="Chromosome"/>
</dbReference>
<feature type="chain" id="PRO_5014675220" evidence="2">
    <location>
        <begin position="20"/>
        <end position="637"/>
    </location>
</feature>
<keyword evidence="2" id="KW-0732">Signal</keyword>
<dbReference type="RefSeq" id="WP_100986029.1">
    <property type="nucleotide sequence ID" value="NZ_CP025096.1"/>
</dbReference>
<keyword evidence="1" id="KW-0175">Coiled coil</keyword>
<accession>A0A2K8YSP6</accession>
<dbReference type="OrthoDB" id="662138at2"/>
<dbReference type="KEGG" id="spir:CWM47_01480"/>
<feature type="coiled-coil region" evidence="1">
    <location>
        <begin position="246"/>
        <end position="273"/>
    </location>
</feature>
<gene>
    <name evidence="3" type="ORF">CWM47_01480</name>
</gene>
<proteinExistence type="predicted"/>
<sequence>MKNSLLLISLLLSTSVLVAQPSRQQMIEDTVVGWFTKLTLADKPVKPLLSGGQTFSIRQQEITNLFVQWMQQTYTPVSGIGVFRKRYYARKDQYFPHAYSAFFQTFDVDFRTLDKQGHFLPEPETGVPFQVVANWIAEANPAYYLNTPSQYLFTLVPEGYMDGDAFRKNFGGRDPKIHPNVYKYLTVVSSGGLTVYLVPGNKLPIRQLTKGEFIQLSDESFDRYLQQKKEDVARQFPSEKAQGEVMVLEQEKVKTYREKLKALRAKYSSKLNEPAVIQDMQPTIHTVDGFMDPFQIDASEKELGHAYGVYTYESTVNEKCLTDQPQWIAINFPYATKEDGRKKYELYRAITEHFNFDYVYDYFFDPSKVQGQPYKPVNEALLKATLANYSKRAYWKNAASTGTALPAGVLFQDDFANNEPGTRPNGWFFSSFGKASRVTTLKGFPGNWVQIGYNNKIDPTTLKKPLPENFTLDYDLATSPDFTTRTGGAVRLTLEGGMRGDGKTAATSIRVDVTSGNEANFSSNYRGQVKIEVISYPVDKSNFQMDAGGESILPQMVFTNRRNKVHVTLQKRSDRVTLFINDKQVATTADFKTKYGKPCAYCLIPTGIQFTTINWENISDDSENIKAYISNVKITKD</sequence>
<name>A0A2K8YSP6_9BACT</name>
<evidence type="ECO:0000313" key="3">
    <source>
        <dbReference type="EMBL" id="AUD00604.1"/>
    </source>
</evidence>
<evidence type="ECO:0000313" key="4">
    <source>
        <dbReference type="Proteomes" id="UP000232883"/>
    </source>
</evidence>